<evidence type="ECO:0000313" key="3">
    <source>
        <dbReference type="Proteomes" id="UP000593568"/>
    </source>
</evidence>
<organism evidence="2 3">
    <name type="scientific">Gossypium trilobum</name>
    <dbReference type="NCBI Taxonomy" id="34281"/>
    <lineage>
        <taxon>Eukaryota</taxon>
        <taxon>Viridiplantae</taxon>
        <taxon>Streptophyta</taxon>
        <taxon>Embryophyta</taxon>
        <taxon>Tracheophyta</taxon>
        <taxon>Spermatophyta</taxon>
        <taxon>Magnoliopsida</taxon>
        <taxon>eudicotyledons</taxon>
        <taxon>Gunneridae</taxon>
        <taxon>Pentapetalae</taxon>
        <taxon>rosids</taxon>
        <taxon>malvids</taxon>
        <taxon>Malvales</taxon>
        <taxon>Malvaceae</taxon>
        <taxon>Malvoideae</taxon>
        <taxon>Gossypium</taxon>
    </lineage>
</organism>
<dbReference type="Proteomes" id="UP000593568">
    <property type="component" value="Unassembled WGS sequence"/>
</dbReference>
<evidence type="ECO:0000313" key="2">
    <source>
        <dbReference type="EMBL" id="MBA0771669.1"/>
    </source>
</evidence>
<dbReference type="EMBL" id="JABEZW010000008">
    <property type="protein sequence ID" value="MBA0771669.1"/>
    <property type="molecule type" value="Genomic_DNA"/>
</dbReference>
<evidence type="ECO:0000256" key="1">
    <source>
        <dbReference type="SAM" id="MobiDB-lite"/>
    </source>
</evidence>
<feature type="region of interest" description="Disordered" evidence="1">
    <location>
        <begin position="57"/>
        <end position="78"/>
    </location>
</feature>
<dbReference type="AlphaFoldDB" id="A0A7J9EF69"/>
<proteinExistence type="predicted"/>
<gene>
    <name evidence="2" type="ORF">Gotri_007158</name>
</gene>
<reference evidence="2 3" key="1">
    <citation type="journal article" date="2019" name="Genome Biol. Evol.">
        <title>Insights into the evolution of the New World diploid cottons (Gossypium, subgenus Houzingenia) based on genome sequencing.</title>
        <authorList>
            <person name="Grover C.E."/>
            <person name="Arick M.A. 2nd"/>
            <person name="Thrash A."/>
            <person name="Conover J.L."/>
            <person name="Sanders W.S."/>
            <person name="Peterson D.G."/>
            <person name="Frelichowski J.E."/>
            <person name="Scheffler J.A."/>
            <person name="Scheffler B.E."/>
            <person name="Wendel J.F."/>
        </authorList>
    </citation>
    <scope>NUCLEOTIDE SEQUENCE [LARGE SCALE GENOMIC DNA]</scope>
    <source>
        <strain evidence="2">8</strain>
        <tissue evidence="2">Leaf</tissue>
    </source>
</reference>
<comment type="caution">
    <text evidence="2">The sequence shown here is derived from an EMBL/GenBank/DDBJ whole genome shotgun (WGS) entry which is preliminary data.</text>
</comment>
<keyword evidence="3" id="KW-1185">Reference proteome</keyword>
<name>A0A7J9EF69_9ROSI</name>
<protein>
    <submittedName>
        <fullName evidence="2">Uncharacterized protein</fullName>
    </submittedName>
</protein>
<sequence>MSYSCSNKFQQYHCYCYRCTGSNNLLVLHQHLWIQWYKKRDPFCCLNRCGKCYSSSGRPRYAMNRSYDKGPNQRKRAL</sequence>
<accession>A0A7J9EF69</accession>